<reference evidence="7 8" key="1">
    <citation type="submission" date="2019-01" db="EMBL/GenBank/DDBJ databases">
        <title>A draft genome assembly of the solar-powered sea slug Elysia chlorotica.</title>
        <authorList>
            <person name="Cai H."/>
            <person name="Li Q."/>
            <person name="Fang X."/>
            <person name="Li J."/>
            <person name="Curtis N.E."/>
            <person name="Altenburger A."/>
            <person name="Shibata T."/>
            <person name="Feng M."/>
            <person name="Maeda T."/>
            <person name="Schwartz J.A."/>
            <person name="Shigenobu S."/>
            <person name="Lundholm N."/>
            <person name="Nishiyama T."/>
            <person name="Yang H."/>
            <person name="Hasebe M."/>
            <person name="Li S."/>
            <person name="Pierce S.K."/>
            <person name="Wang J."/>
        </authorList>
    </citation>
    <scope>NUCLEOTIDE SEQUENCE [LARGE SCALE GENOMIC DNA]</scope>
    <source>
        <strain evidence="7">EC2010</strain>
        <tissue evidence="7">Whole organism of an adult</tissue>
    </source>
</reference>
<dbReference type="PROSITE" id="PS50082">
    <property type="entry name" value="WD_REPEATS_2"/>
    <property type="match status" value="4"/>
</dbReference>
<dbReference type="InterPro" id="IPR059157">
    <property type="entry name" value="WDR36-Utp21_N"/>
</dbReference>
<evidence type="ECO:0000259" key="5">
    <source>
        <dbReference type="Pfam" id="PF04192"/>
    </source>
</evidence>
<feature type="repeat" description="WD" evidence="3">
    <location>
        <begin position="224"/>
        <end position="266"/>
    </location>
</feature>
<dbReference type="InterPro" id="IPR019775">
    <property type="entry name" value="WD40_repeat_CS"/>
</dbReference>
<feature type="repeat" description="WD" evidence="3">
    <location>
        <begin position="560"/>
        <end position="601"/>
    </location>
</feature>
<dbReference type="Proteomes" id="UP000271974">
    <property type="component" value="Unassembled WGS sequence"/>
</dbReference>
<dbReference type="FunFam" id="2.130.10.10:FF:000109">
    <property type="entry name" value="WD repeat domain 36"/>
    <property type="match status" value="1"/>
</dbReference>
<dbReference type="AlphaFoldDB" id="A0A433UEA3"/>
<dbReference type="Pfam" id="PF25168">
    <property type="entry name" value="Beta-prop_WDR36-Utp21_2nd"/>
    <property type="match status" value="1"/>
</dbReference>
<dbReference type="PANTHER" id="PTHR22840:SF12">
    <property type="entry name" value="WD REPEAT-CONTAINING PROTEIN 36"/>
    <property type="match status" value="1"/>
</dbReference>
<dbReference type="SUPFAM" id="SSF50978">
    <property type="entry name" value="WD40 repeat-like"/>
    <property type="match status" value="1"/>
</dbReference>
<name>A0A433UEA3_ELYCH</name>
<dbReference type="PANTHER" id="PTHR22840">
    <property type="entry name" value="WD REPEAT-CONTAINING PROTEIN 36"/>
    <property type="match status" value="1"/>
</dbReference>
<evidence type="ECO:0000313" key="8">
    <source>
        <dbReference type="Proteomes" id="UP000271974"/>
    </source>
</evidence>
<dbReference type="GO" id="GO:0034388">
    <property type="term" value="C:Pwp2p-containing subcomplex of 90S preribosome"/>
    <property type="evidence" value="ECO:0007669"/>
    <property type="project" value="TreeGrafter"/>
</dbReference>
<protein>
    <submittedName>
        <fullName evidence="7">Uncharacterized protein</fullName>
    </submittedName>
</protein>
<dbReference type="InterPro" id="IPR011047">
    <property type="entry name" value="Quinoprotein_ADH-like_sf"/>
</dbReference>
<dbReference type="SUPFAM" id="SSF50998">
    <property type="entry name" value="Quinoprotein alcohol dehydrogenase-like"/>
    <property type="match status" value="1"/>
</dbReference>
<evidence type="ECO:0000313" key="7">
    <source>
        <dbReference type="EMBL" id="RUS92108.1"/>
    </source>
</evidence>
<feature type="compositionally biased region" description="Basic residues" evidence="4">
    <location>
        <begin position="352"/>
        <end position="373"/>
    </location>
</feature>
<evidence type="ECO:0000256" key="4">
    <source>
        <dbReference type="SAM" id="MobiDB-lite"/>
    </source>
</evidence>
<accession>A0A433UEA3</accession>
<dbReference type="GO" id="GO:0006364">
    <property type="term" value="P:rRNA processing"/>
    <property type="evidence" value="ECO:0007669"/>
    <property type="project" value="InterPro"/>
</dbReference>
<feature type="domain" description="WDR36/Utp21 N-terminal" evidence="6">
    <location>
        <begin position="37"/>
        <end position="302"/>
    </location>
</feature>
<dbReference type="Pfam" id="PF04192">
    <property type="entry name" value="Utp21"/>
    <property type="match status" value="1"/>
</dbReference>
<dbReference type="SMART" id="SM00320">
    <property type="entry name" value="WD40"/>
    <property type="match status" value="10"/>
</dbReference>
<dbReference type="Pfam" id="PF25171">
    <property type="entry name" value="Beta-prop_WDR36-Utp21_1st"/>
    <property type="match status" value="1"/>
</dbReference>
<evidence type="ECO:0000256" key="1">
    <source>
        <dbReference type="ARBA" id="ARBA00022574"/>
    </source>
</evidence>
<sequence length="896" mass="99338">MSTVASKIFVGYRALGFVSNHIPLVTRYHKRHRDNYVVTCVGQSFHVYNVSKLGIVAVSDSHPEDISVLAANFRFVFTACGNKVFAVSRNKKIEKEYKGHNADVAFLLPFGHHLISLDVDGFLFVWNIVSQEQYLQMRFDPQDFMVTAICHPHTYVNKILLGSQQGKLQLWNIKSNKLVYSFSGWGSSVTAVQQSTAIDVMAIGLADGQVILHNLALDKTVAKFKQDYGPVTCISFRSDGHPMMVTGSTSGHIALWDLENRKLHSYMKEAHFSSITGLSCLPSEPLMVTSAADNSLKVWIFDLADGGARLLRLREGHSAPPTSVQFYGSDGHNILSAGHDSTLRSFSTTHDKHNKSLGRASYHKKASKRAGLKHDKHKMPPIVKFAAESCRESDWDNILATHRSLSLTTTWSYQRCTMGKHKFCHERFQSDAAEHSVTATAVDISSCGNFGLIGYSSGHIDIYNLQSGLHRGSLGEPKAHDCTVRGLSIDGLNQKVVSAGADGILKFWRFKSKQLLGELKMAAFVAQIVLHRDSSMLAVALDDFNISIVDIDTRRIVRHFVGHTAVISDMTFRADGRWLVSAGMDCTIRTWNLPTGSLVDAFALREAATSVSMSPCGNFLVSTHVGDVGVYLWSNRTLYTHVSLTPLSADYEPQLIELPTTVASDSDIQGMEVSSAEGEEDEEEYKSPEQIADELVTLSLLPTSRWLNLLHLDIIKMRNKPKEPPRVPKAAPFFLPTVAGLEPKFDISKEEESQPKIESHLKKPELGALSELAQLLSKAHETKQYSEVLASFKQMGPSKIDSEIRLLSAEEGGSIEVMGYFLQFIESILQSNKDFELAHAYLALFLKVHGEELSGKSDLSSSLEKLSLTQFQSWQRVEELLQKSLGLVAYLRSATV</sequence>
<feature type="region of interest" description="Disordered" evidence="4">
    <location>
        <begin position="346"/>
        <end position="373"/>
    </location>
</feature>
<evidence type="ECO:0000259" key="6">
    <source>
        <dbReference type="Pfam" id="PF25171"/>
    </source>
</evidence>
<gene>
    <name evidence="7" type="ORF">EGW08_000132</name>
</gene>
<keyword evidence="1 3" id="KW-0853">WD repeat</keyword>
<dbReference type="OrthoDB" id="10250769at2759"/>
<evidence type="ECO:0000256" key="2">
    <source>
        <dbReference type="ARBA" id="ARBA00022737"/>
    </source>
</evidence>
<dbReference type="PROSITE" id="PS00678">
    <property type="entry name" value="WD_REPEATS_1"/>
    <property type="match status" value="1"/>
</dbReference>
<dbReference type="InterPro" id="IPR007319">
    <property type="entry name" value="WDR36/Utp21_C"/>
</dbReference>
<dbReference type="STRING" id="188477.A0A433UEA3"/>
<dbReference type="InterPro" id="IPR001680">
    <property type="entry name" value="WD40_rpt"/>
</dbReference>
<keyword evidence="2" id="KW-0677">Repeat</keyword>
<feature type="domain" description="WDR36/Utp21 C-terminal" evidence="5">
    <location>
        <begin position="689"/>
        <end position="892"/>
    </location>
</feature>
<dbReference type="PROSITE" id="PS50294">
    <property type="entry name" value="WD_REPEATS_REGION"/>
    <property type="match status" value="2"/>
</dbReference>
<dbReference type="Gene3D" id="2.130.10.10">
    <property type="entry name" value="YVTN repeat-like/Quinoprotein amine dehydrogenase"/>
    <property type="match status" value="2"/>
</dbReference>
<dbReference type="InterPro" id="IPR015943">
    <property type="entry name" value="WD40/YVTN_repeat-like_dom_sf"/>
</dbReference>
<comment type="caution">
    <text evidence="7">The sequence shown here is derived from an EMBL/GenBank/DDBJ whole genome shotgun (WGS) entry which is preliminary data.</text>
</comment>
<dbReference type="InterPro" id="IPR036322">
    <property type="entry name" value="WD40_repeat_dom_sf"/>
</dbReference>
<dbReference type="GO" id="GO:0032040">
    <property type="term" value="C:small-subunit processome"/>
    <property type="evidence" value="ECO:0007669"/>
    <property type="project" value="InterPro"/>
</dbReference>
<evidence type="ECO:0000256" key="3">
    <source>
        <dbReference type="PROSITE-ProRule" id="PRU00221"/>
    </source>
</evidence>
<proteinExistence type="predicted"/>
<feature type="repeat" description="WD" evidence="3">
    <location>
        <begin position="268"/>
        <end position="299"/>
    </location>
</feature>
<keyword evidence="8" id="KW-1185">Reference proteome</keyword>
<feature type="repeat" description="WD" evidence="3">
    <location>
        <begin position="477"/>
        <end position="518"/>
    </location>
</feature>
<organism evidence="7 8">
    <name type="scientific">Elysia chlorotica</name>
    <name type="common">Eastern emerald elysia</name>
    <name type="synonym">Sea slug</name>
    <dbReference type="NCBI Taxonomy" id="188477"/>
    <lineage>
        <taxon>Eukaryota</taxon>
        <taxon>Metazoa</taxon>
        <taxon>Spiralia</taxon>
        <taxon>Lophotrochozoa</taxon>
        <taxon>Mollusca</taxon>
        <taxon>Gastropoda</taxon>
        <taxon>Heterobranchia</taxon>
        <taxon>Euthyneura</taxon>
        <taxon>Panpulmonata</taxon>
        <taxon>Sacoglossa</taxon>
        <taxon>Placobranchoidea</taxon>
        <taxon>Plakobranchidae</taxon>
        <taxon>Elysia</taxon>
    </lineage>
</organism>
<dbReference type="EMBL" id="RQTK01000002">
    <property type="protein sequence ID" value="RUS92108.1"/>
    <property type="molecule type" value="Genomic_DNA"/>
</dbReference>